<protein>
    <submittedName>
        <fullName evidence="3">Peroxidase isoform X2</fullName>
    </submittedName>
</protein>
<sequence length="799" mass="89699">MLFKRIIEGKSMLNETNKSSEKCSRRKSECAGCGEHSTILEEMLKMVLLGIVLWAGVTFGAHVAPYPLNLILTTDISHPPPMYDFPFPSAQMLKRLPPVTTAHTNKSINFSKLSISMLERLEDNLDISGIKPKAGSAALGLAIHGSPSVDAMKYEKSSMTITKASQNLVWTRCVRYGLANDECASFISTLNLRGTEYGGECSQLEKFTCGTNKMSSRYRTFDGSCNNPVRSSWGQALTGYKRLLHPRYSDGIEEPRRAHSHKELPSARLVSTVLANNLDVPNNKKTIALPVWSQFILHDLVHTPVRKTIHTNEAIRCCDDSGYNLSPRYLHPSCMPISVPDQDPFYKDKYVTCMDYTRSVTTYRGDCTFGAAEQMNQATHFMDGSHIYGSTSRDSAALREMTGGLLKTSVIDNEELLQLAANPTEKCLVDNKSGACFNTGDVRGNMHPWLTSLHSLWVREHNRIARTLASLNPGWNSDKLYHEARRIVVAELQHISYKHWIPALTGKGFDEMFDSYDIGYNSDIDPTITNSFATAGFHFVNSLLDQDIEMLDENDKTTAHRLKNSYFKPELLAEKKGLENILRGMVNQKSQKLDFNYDDDLHHHWLGGLDVMAVDIQRGRDHGLPGYAHYRALCGLPLPTTFAQLADVMPQDVIDKLSELYEHPSDIDLVVGVMAEYHLEGSLLGPTASCLLKEQLWRTRNGDRYFYTHSGESGSFSKRQLVELRRASLSRLLCDNTDIRSVQKDVFQPASESNPIVPCEEIKKVNLVAWQDPSQQPDIFTRTSKWIKNKVGNVGNSTK</sequence>
<dbReference type="PROSITE" id="PS50292">
    <property type="entry name" value="PEROXIDASE_3"/>
    <property type="match status" value="1"/>
</dbReference>
<keyword evidence="1 3" id="KW-0560">Oxidoreductase</keyword>
<dbReference type="GO" id="GO:0006979">
    <property type="term" value="P:response to oxidative stress"/>
    <property type="evidence" value="ECO:0007669"/>
    <property type="project" value="InterPro"/>
</dbReference>
<dbReference type="GO" id="GO:0022412">
    <property type="term" value="P:cellular process involved in reproduction in multicellular organism"/>
    <property type="evidence" value="ECO:0007669"/>
    <property type="project" value="UniProtKB-ARBA"/>
</dbReference>
<dbReference type="InterPro" id="IPR010255">
    <property type="entry name" value="Haem_peroxidase_sf"/>
</dbReference>
<evidence type="ECO:0000313" key="2">
    <source>
        <dbReference type="Proteomes" id="UP001652582"/>
    </source>
</evidence>
<dbReference type="Gene3D" id="1.10.640.10">
    <property type="entry name" value="Haem peroxidase domain superfamily, animal type"/>
    <property type="match status" value="1"/>
</dbReference>
<dbReference type="Pfam" id="PF03098">
    <property type="entry name" value="An_peroxidase"/>
    <property type="match status" value="1"/>
</dbReference>
<evidence type="ECO:0000256" key="1">
    <source>
        <dbReference type="ARBA" id="ARBA00022559"/>
    </source>
</evidence>
<dbReference type="GO" id="GO:0004601">
    <property type="term" value="F:peroxidase activity"/>
    <property type="evidence" value="ECO:0007669"/>
    <property type="project" value="UniProtKB-KW"/>
</dbReference>
<evidence type="ECO:0000313" key="3">
    <source>
        <dbReference type="RefSeq" id="XP_023933909.2"/>
    </source>
</evidence>
<dbReference type="PANTHER" id="PTHR11475">
    <property type="entry name" value="OXIDASE/PEROXIDASE"/>
    <property type="match status" value="1"/>
</dbReference>
<accession>A0A6J1MHT1</accession>
<dbReference type="OrthoDB" id="823504at2759"/>
<dbReference type="AlphaFoldDB" id="A0A6J1MHT1"/>
<dbReference type="InterPro" id="IPR019791">
    <property type="entry name" value="Haem_peroxidase_animal"/>
</dbReference>
<dbReference type="PANTHER" id="PTHR11475:SF125">
    <property type="entry name" value="GH11385P"/>
    <property type="match status" value="1"/>
</dbReference>
<dbReference type="GeneID" id="112042930"/>
<dbReference type="PRINTS" id="PR00457">
    <property type="entry name" value="ANPEROXIDASE"/>
</dbReference>
<keyword evidence="1 3" id="KW-0575">Peroxidase</keyword>
<dbReference type="RefSeq" id="XP_023933909.2">
    <property type="nucleotide sequence ID" value="XM_024078141.2"/>
</dbReference>
<dbReference type="Proteomes" id="UP001652582">
    <property type="component" value="Chromosome 10"/>
</dbReference>
<name>A0A6J1MHT1_BICAN</name>
<dbReference type="SUPFAM" id="SSF48113">
    <property type="entry name" value="Heme-dependent peroxidases"/>
    <property type="match status" value="1"/>
</dbReference>
<dbReference type="CDD" id="cd09823">
    <property type="entry name" value="peroxinectin_like"/>
    <property type="match status" value="1"/>
</dbReference>
<dbReference type="GO" id="GO:0020037">
    <property type="term" value="F:heme binding"/>
    <property type="evidence" value="ECO:0007669"/>
    <property type="project" value="InterPro"/>
</dbReference>
<proteinExistence type="predicted"/>
<gene>
    <name evidence="3" type="primary">LOC112042930</name>
</gene>
<dbReference type="InterPro" id="IPR037120">
    <property type="entry name" value="Haem_peroxidase_sf_animal"/>
</dbReference>
<organism evidence="2 3">
    <name type="scientific">Bicyclus anynana</name>
    <name type="common">Squinting bush brown butterfly</name>
    <dbReference type="NCBI Taxonomy" id="110368"/>
    <lineage>
        <taxon>Eukaryota</taxon>
        <taxon>Metazoa</taxon>
        <taxon>Ecdysozoa</taxon>
        <taxon>Arthropoda</taxon>
        <taxon>Hexapoda</taxon>
        <taxon>Insecta</taxon>
        <taxon>Pterygota</taxon>
        <taxon>Neoptera</taxon>
        <taxon>Endopterygota</taxon>
        <taxon>Lepidoptera</taxon>
        <taxon>Glossata</taxon>
        <taxon>Ditrysia</taxon>
        <taxon>Papilionoidea</taxon>
        <taxon>Nymphalidae</taxon>
        <taxon>Satyrinae</taxon>
        <taxon>Satyrini</taxon>
        <taxon>Mycalesina</taxon>
        <taxon>Bicyclus</taxon>
    </lineage>
</organism>
<reference evidence="3" key="1">
    <citation type="submission" date="2025-08" db="UniProtKB">
        <authorList>
            <consortium name="RefSeq"/>
        </authorList>
    </citation>
    <scope>IDENTIFICATION</scope>
</reference>
<keyword evidence="2" id="KW-1185">Reference proteome</keyword>
<dbReference type="GO" id="GO:0005576">
    <property type="term" value="C:extracellular region"/>
    <property type="evidence" value="ECO:0007669"/>
    <property type="project" value="UniProtKB-SubCell"/>
</dbReference>